<accession>A0AA38VG29</accession>
<feature type="region of interest" description="Disordered" evidence="1">
    <location>
        <begin position="90"/>
        <end position="150"/>
    </location>
</feature>
<keyword evidence="4" id="KW-1185">Reference proteome</keyword>
<reference evidence="3" key="1">
    <citation type="submission" date="2022-07" db="EMBL/GenBank/DDBJ databases">
        <title>Fungi with potential for degradation of polypropylene.</title>
        <authorList>
            <person name="Gostincar C."/>
        </authorList>
    </citation>
    <scope>NUCLEOTIDE SEQUENCE</scope>
    <source>
        <strain evidence="3">EXF-13287</strain>
    </source>
</reference>
<proteinExistence type="predicted"/>
<dbReference type="CDD" id="cd14688">
    <property type="entry name" value="bZIP_YAP"/>
    <property type="match status" value="1"/>
</dbReference>
<dbReference type="InterPro" id="IPR004827">
    <property type="entry name" value="bZIP"/>
</dbReference>
<feature type="domain" description="KaiA N-terminal" evidence="2">
    <location>
        <begin position="1"/>
        <end position="48"/>
    </location>
</feature>
<feature type="compositionally biased region" description="Low complexity" evidence="1">
    <location>
        <begin position="138"/>
        <end position="150"/>
    </location>
</feature>
<feature type="compositionally biased region" description="Basic and acidic residues" evidence="1">
    <location>
        <begin position="16"/>
        <end position="30"/>
    </location>
</feature>
<dbReference type="GO" id="GO:0007623">
    <property type="term" value="P:circadian rhythm"/>
    <property type="evidence" value="ECO:0007669"/>
    <property type="project" value="InterPro"/>
</dbReference>
<dbReference type="PROSITE" id="PS00036">
    <property type="entry name" value="BZIP_BASIC"/>
    <property type="match status" value="1"/>
</dbReference>
<dbReference type="EMBL" id="JANBVN010000080">
    <property type="protein sequence ID" value="KAJ9149524.1"/>
    <property type="molecule type" value="Genomic_DNA"/>
</dbReference>
<dbReference type="InterPro" id="IPR021833">
    <property type="entry name" value="DUF3425"/>
</dbReference>
<evidence type="ECO:0000313" key="4">
    <source>
        <dbReference type="Proteomes" id="UP001174691"/>
    </source>
</evidence>
<feature type="region of interest" description="Disordered" evidence="1">
    <location>
        <begin position="1"/>
        <end position="41"/>
    </location>
</feature>
<feature type="compositionally biased region" description="Polar residues" evidence="1">
    <location>
        <begin position="1"/>
        <end position="10"/>
    </location>
</feature>
<evidence type="ECO:0000313" key="3">
    <source>
        <dbReference type="EMBL" id="KAJ9149524.1"/>
    </source>
</evidence>
<dbReference type="PANTHER" id="PTHR38116:SF5">
    <property type="entry name" value="BZIP DOMAIN-CONTAINING PROTEIN"/>
    <property type="match status" value="1"/>
</dbReference>
<dbReference type="PANTHER" id="PTHR38116">
    <property type="entry name" value="CHROMOSOME 7, WHOLE GENOME SHOTGUN SEQUENCE"/>
    <property type="match status" value="1"/>
</dbReference>
<evidence type="ECO:0000259" key="2">
    <source>
        <dbReference type="PROSITE" id="PS51430"/>
    </source>
</evidence>
<name>A0AA38VG29_9PEZI</name>
<dbReference type="AlphaFoldDB" id="A0AA38VG29"/>
<gene>
    <name evidence="3" type="ORF">NKR19_g5710</name>
</gene>
<organism evidence="3 4">
    <name type="scientific">Coniochaeta hoffmannii</name>
    <dbReference type="NCBI Taxonomy" id="91930"/>
    <lineage>
        <taxon>Eukaryota</taxon>
        <taxon>Fungi</taxon>
        <taxon>Dikarya</taxon>
        <taxon>Ascomycota</taxon>
        <taxon>Pezizomycotina</taxon>
        <taxon>Sordariomycetes</taxon>
        <taxon>Sordariomycetidae</taxon>
        <taxon>Coniochaetales</taxon>
        <taxon>Coniochaetaceae</taxon>
        <taxon>Coniochaeta</taxon>
    </lineage>
</organism>
<sequence length="405" mass="44279">MPDTPSLQQKGGNGANEKRKPVRRDPEKRRQQNIQAQRKYREKLRERLDRLEALAGSVAESRAAAAIPPAVKATPASSVVAEPAVVTPSQYASNPLSPATPVVQPTGRSSPRSPWVASPAGQFIHFRWGTPPQHTPLSDATSSSSELSSWDSNTCIDPAFLIREKVNSAIQQDCAITVDCGCSSAHSHVLSRNPTALQRGEFKILTFAGRSAGADPYANNLRLDTVCTLAAVAALGTYIGISQDILCAEEALSPFFRPGAASADGADTAVRTVQRIFRTLKPDLRPSREQIVLEHHPYIDVLPFPTLRKNLIFNQRGLDDDEFFEDMLAGLVCWGGAGLGRKDRDESTGRASTGMPWDFRSWEAKGWFVKKYWGLLGGEDGELVRQSEWWRGIRGEEALDVSVCG</sequence>
<dbReference type="GO" id="GO:0003700">
    <property type="term" value="F:DNA-binding transcription factor activity"/>
    <property type="evidence" value="ECO:0007669"/>
    <property type="project" value="InterPro"/>
</dbReference>
<dbReference type="Pfam" id="PF11905">
    <property type="entry name" value="DUF3425"/>
    <property type="match status" value="1"/>
</dbReference>
<protein>
    <submittedName>
        <fullName evidence="3">Basic-leucine zipper domain</fullName>
    </submittedName>
</protein>
<dbReference type="Proteomes" id="UP001174691">
    <property type="component" value="Unassembled WGS sequence"/>
</dbReference>
<dbReference type="InterPro" id="IPR020844">
    <property type="entry name" value="Circadian_clock_KaiA_N"/>
</dbReference>
<dbReference type="PROSITE" id="PS51430">
    <property type="entry name" value="KAIA_N"/>
    <property type="match status" value="1"/>
</dbReference>
<evidence type="ECO:0000256" key="1">
    <source>
        <dbReference type="SAM" id="MobiDB-lite"/>
    </source>
</evidence>
<comment type="caution">
    <text evidence="3">The sequence shown here is derived from an EMBL/GenBank/DDBJ whole genome shotgun (WGS) entry which is preliminary data.</text>
</comment>